<protein>
    <submittedName>
        <fullName evidence="1">Uncharacterized protein</fullName>
    </submittedName>
</protein>
<dbReference type="EMBL" id="SRLO01000380">
    <property type="protein sequence ID" value="TNN58371.1"/>
    <property type="molecule type" value="Genomic_DNA"/>
</dbReference>
<comment type="caution">
    <text evidence="1">The sequence shown here is derived from an EMBL/GenBank/DDBJ whole genome shotgun (WGS) entry which is preliminary data.</text>
</comment>
<reference evidence="1 2" key="1">
    <citation type="submission" date="2019-03" db="EMBL/GenBank/DDBJ databases">
        <title>First draft genome of Liparis tanakae, snailfish: a comprehensive survey of snailfish specific genes.</title>
        <authorList>
            <person name="Kim W."/>
            <person name="Song I."/>
            <person name="Jeong J.-H."/>
            <person name="Kim D."/>
            <person name="Kim S."/>
            <person name="Ryu S."/>
            <person name="Song J.Y."/>
            <person name="Lee S.K."/>
        </authorList>
    </citation>
    <scope>NUCLEOTIDE SEQUENCE [LARGE SCALE GENOMIC DNA]</scope>
    <source>
        <tissue evidence="1">Muscle</tissue>
    </source>
</reference>
<organism evidence="1 2">
    <name type="scientific">Liparis tanakae</name>
    <name type="common">Tanaka's snailfish</name>
    <dbReference type="NCBI Taxonomy" id="230148"/>
    <lineage>
        <taxon>Eukaryota</taxon>
        <taxon>Metazoa</taxon>
        <taxon>Chordata</taxon>
        <taxon>Craniata</taxon>
        <taxon>Vertebrata</taxon>
        <taxon>Euteleostomi</taxon>
        <taxon>Actinopterygii</taxon>
        <taxon>Neopterygii</taxon>
        <taxon>Teleostei</taxon>
        <taxon>Neoteleostei</taxon>
        <taxon>Acanthomorphata</taxon>
        <taxon>Eupercaria</taxon>
        <taxon>Perciformes</taxon>
        <taxon>Cottioidei</taxon>
        <taxon>Cottales</taxon>
        <taxon>Liparidae</taxon>
        <taxon>Liparis</taxon>
    </lineage>
</organism>
<accession>A0A4Z2GYK1</accession>
<evidence type="ECO:0000313" key="1">
    <source>
        <dbReference type="EMBL" id="TNN58371.1"/>
    </source>
</evidence>
<proteinExistence type="predicted"/>
<dbReference type="AlphaFoldDB" id="A0A4Z2GYK1"/>
<dbReference type="Proteomes" id="UP000314294">
    <property type="component" value="Unassembled WGS sequence"/>
</dbReference>
<gene>
    <name evidence="1" type="ORF">EYF80_031382</name>
</gene>
<name>A0A4Z2GYK1_9TELE</name>
<sequence>MQVLQQRKGGERMLSGTFLFRHASPKESHHWRVTSPAPRCALGPVSVNTLQPVMQKEEHEQVMKIDFRVYKPQKQHNPFVNLSQMGPLAPVSCEHTAVDSAATRCIPPSLQIRQLIFLNRRVLTTHTQLPQWGAGPAQRL</sequence>
<evidence type="ECO:0000313" key="2">
    <source>
        <dbReference type="Proteomes" id="UP000314294"/>
    </source>
</evidence>
<keyword evidence="2" id="KW-1185">Reference proteome</keyword>